<name>E2ZHC8_9FIRM</name>
<gene>
    <name evidence="1" type="ORF">HMPREF9436_01066</name>
</gene>
<dbReference type="BioCyc" id="FCF748224-HMP:GTSS-3346-MONOMER"/>
<dbReference type="STRING" id="748224.HMPREF9436_01066"/>
<dbReference type="EMBL" id="AECU01000088">
    <property type="protein sequence ID" value="EFQ07420.1"/>
    <property type="molecule type" value="Genomic_DNA"/>
</dbReference>
<dbReference type="AlphaFoldDB" id="E2ZHC8"/>
<proteinExistence type="predicted"/>
<evidence type="ECO:0000313" key="1">
    <source>
        <dbReference type="EMBL" id="EFQ07420.1"/>
    </source>
</evidence>
<evidence type="ECO:0000313" key="2">
    <source>
        <dbReference type="Proteomes" id="UP000006028"/>
    </source>
</evidence>
<accession>E2ZHC8</accession>
<dbReference type="Proteomes" id="UP000006028">
    <property type="component" value="Unassembled WGS sequence"/>
</dbReference>
<organism evidence="1 2">
    <name type="scientific">Faecalibacterium cf. prausnitzii KLE1255</name>
    <dbReference type="NCBI Taxonomy" id="748224"/>
    <lineage>
        <taxon>Bacteria</taxon>
        <taxon>Bacillati</taxon>
        <taxon>Bacillota</taxon>
        <taxon>Clostridia</taxon>
        <taxon>Eubacteriales</taxon>
        <taxon>Oscillospiraceae</taxon>
        <taxon>Faecalibacterium</taxon>
    </lineage>
</organism>
<dbReference type="HOGENOM" id="CLU_3098994_0_0_9"/>
<sequence>MPRQAPQIFQNCEIINILSADYAQSKCGAHFKSSHPLIFITSLLTTNLILP</sequence>
<comment type="caution">
    <text evidence="1">The sequence shown here is derived from an EMBL/GenBank/DDBJ whole genome shotgun (WGS) entry which is preliminary data.</text>
</comment>
<protein>
    <submittedName>
        <fullName evidence="1">Uncharacterized protein</fullName>
    </submittedName>
</protein>
<reference evidence="1 2" key="1">
    <citation type="submission" date="2010-08" db="EMBL/GenBank/DDBJ databases">
        <authorList>
            <person name="Weinstock G."/>
            <person name="Sodergren E."/>
            <person name="Clifton S."/>
            <person name="Fulton L."/>
            <person name="Fulton B."/>
            <person name="Courtney L."/>
            <person name="Fronick C."/>
            <person name="Harrison M."/>
            <person name="Strong C."/>
            <person name="Farmer C."/>
            <person name="Delahaunty K."/>
            <person name="Markovic C."/>
            <person name="Hall O."/>
            <person name="Minx P."/>
            <person name="Tomlinson C."/>
            <person name="Mitreva M."/>
            <person name="Hou S."/>
            <person name="Chen J."/>
            <person name="Wollam A."/>
            <person name="Pepin K.H."/>
            <person name="Johnson M."/>
            <person name="Bhonagiri V."/>
            <person name="Zhang X."/>
            <person name="Suruliraj S."/>
            <person name="Warren W."/>
            <person name="Chinwalla A."/>
            <person name="Mardis E.R."/>
            <person name="Wilson R.K."/>
        </authorList>
    </citation>
    <scope>NUCLEOTIDE SEQUENCE [LARGE SCALE GENOMIC DNA]</scope>
    <source>
        <strain evidence="1 2">KLE1255</strain>
    </source>
</reference>